<evidence type="ECO:0000313" key="1">
    <source>
        <dbReference type="EMBL" id="KAK1121536.1"/>
    </source>
</evidence>
<gene>
    <name evidence="1" type="ORF">K0M31_010335</name>
</gene>
<dbReference type="Proteomes" id="UP001177670">
    <property type="component" value="Unassembled WGS sequence"/>
</dbReference>
<reference evidence="1" key="1">
    <citation type="submission" date="2021-10" db="EMBL/GenBank/DDBJ databases">
        <title>Melipona bicolor Genome sequencing and assembly.</title>
        <authorList>
            <person name="Araujo N.S."/>
            <person name="Arias M.C."/>
        </authorList>
    </citation>
    <scope>NUCLEOTIDE SEQUENCE</scope>
    <source>
        <strain evidence="1">USP_2M_L1-L4_2017</strain>
        <tissue evidence="1">Whole body</tissue>
    </source>
</reference>
<organism evidence="1 2">
    <name type="scientific">Melipona bicolor</name>
    <dbReference type="NCBI Taxonomy" id="60889"/>
    <lineage>
        <taxon>Eukaryota</taxon>
        <taxon>Metazoa</taxon>
        <taxon>Ecdysozoa</taxon>
        <taxon>Arthropoda</taxon>
        <taxon>Hexapoda</taxon>
        <taxon>Insecta</taxon>
        <taxon>Pterygota</taxon>
        <taxon>Neoptera</taxon>
        <taxon>Endopterygota</taxon>
        <taxon>Hymenoptera</taxon>
        <taxon>Apocrita</taxon>
        <taxon>Aculeata</taxon>
        <taxon>Apoidea</taxon>
        <taxon>Anthophila</taxon>
        <taxon>Apidae</taxon>
        <taxon>Melipona</taxon>
    </lineage>
</organism>
<evidence type="ECO:0000313" key="2">
    <source>
        <dbReference type="Proteomes" id="UP001177670"/>
    </source>
</evidence>
<comment type="caution">
    <text evidence="1">The sequence shown here is derived from an EMBL/GenBank/DDBJ whole genome shotgun (WGS) entry which is preliminary data.</text>
</comment>
<name>A0AA40KID5_9HYME</name>
<dbReference type="EMBL" id="JAHYIQ010000026">
    <property type="protein sequence ID" value="KAK1121536.1"/>
    <property type="molecule type" value="Genomic_DNA"/>
</dbReference>
<protein>
    <submittedName>
        <fullName evidence="1">Uncharacterized protein</fullName>
    </submittedName>
</protein>
<accession>A0AA40KID5</accession>
<keyword evidence="2" id="KW-1185">Reference proteome</keyword>
<proteinExistence type="predicted"/>
<sequence>MRGNPGASSGPCDIVVRPNQGERDLQGAYTWTDQTAGPWLVTGETRPLSKAPSSIQDDAGAVYTLLAHRFRSKTSP</sequence>
<dbReference type="AlphaFoldDB" id="A0AA40KID5"/>